<protein>
    <submittedName>
        <fullName evidence="1">Uncharacterized protein</fullName>
    </submittedName>
</protein>
<organism evidence="1 2">
    <name type="scientific">Paenimyroides baculatum</name>
    <dbReference type="NCBI Taxonomy" id="2608000"/>
    <lineage>
        <taxon>Bacteria</taxon>
        <taxon>Pseudomonadati</taxon>
        <taxon>Bacteroidota</taxon>
        <taxon>Flavobacteriia</taxon>
        <taxon>Flavobacteriales</taxon>
        <taxon>Flavobacteriaceae</taxon>
        <taxon>Paenimyroides</taxon>
    </lineage>
</organism>
<proteinExistence type="predicted"/>
<dbReference type="RefSeq" id="WP_150013858.1">
    <property type="nucleotide sequence ID" value="NZ_VWSG01000010.1"/>
</dbReference>
<reference evidence="1 2" key="1">
    <citation type="submission" date="2019-09" db="EMBL/GenBank/DDBJ databases">
        <title>Genome sequence and assembly of Flavobacterium sp.</title>
        <authorList>
            <person name="Chhetri G."/>
        </authorList>
    </citation>
    <scope>NUCLEOTIDE SEQUENCE [LARGE SCALE GENOMIC DNA]</scope>
    <source>
        <strain evidence="1 2">SNL9</strain>
    </source>
</reference>
<dbReference type="EMBL" id="VWSG01000010">
    <property type="protein sequence ID" value="KAA5532936.1"/>
    <property type="molecule type" value="Genomic_DNA"/>
</dbReference>
<evidence type="ECO:0000313" key="2">
    <source>
        <dbReference type="Proteomes" id="UP000325141"/>
    </source>
</evidence>
<dbReference type="AlphaFoldDB" id="A0A5M6CCT1"/>
<name>A0A5M6CCT1_9FLAO</name>
<sequence length="166" mass="19564">MNYKKIQFTYSQHINNNVSTAWEKHIFEETFNEFLIQSNIFQLENLKVNSYKDLIKHNENAIQLNNLLAARVIPSIELLNNNIFSVPDNLNTSYLQFTHFNVHIIQSNLLDKSKHYITINYISKPYHLIDCINDYYLVSKDISNEKIIETLMFPCLKNLSISVIHL</sequence>
<accession>A0A5M6CCT1</accession>
<evidence type="ECO:0000313" key="1">
    <source>
        <dbReference type="EMBL" id="KAA5532936.1"/>
    </source>
</evidence>
<dbReference type="Proteomes" id="UP000325141">
    <property type="component" value="Unassembled WGS sequence"/>
</dbReference>
<gene>
    <name evidence="1" type="ORF">F0460_12890</name>
</gene>
<keyword evidence="2" id="KW-1185">Reference proteome</keyword>
<comment type="caution">
    <text evidence="1">The sequence shown here is derived from an EMBL/GenBank/DDBJ whole genome shotgun (WGS) entry which is preliminary data.</text>
</comment>